<dbReference type="SUPFAM" id="SSF51998">
    <property type="entry name" value="PFL-like glycyl radical enzymes"/>
    <property type="match status" value="1"/>
</dbReference>
<dbReference type="EMBL" id="LDJM01000047">
    <property type="protein sequence ID" value="KRG74163.1"/>
    <property type="molecule type" value="Genomic_DNA"/>
</dbReference>
<comment type="similarity">
    <text evidence="2 11">Belongs to the ribonucleoside diphosphate reductase class-2 family.</text>
</comment>
<dbReference type="OrthoDB" id="9762933at2"/>
<accession>A0A0R0D9U7</accession>
<keyword evidence="5 11" id="KW-0547">Nucleotide-binding</keyword>
<evidence type="ECO:0000313" key="15">
    <source>
        <dbReference type="Proteomes" id="UP000050956"/>
    </source>
</evidence>
<name>A0A0R0D9U7_9GAMM</name>
<keyword evidence="15" id="KW-1185">Reference proteome</keyword>
<evidence type="ECO:0000256" key="5">
    <source>
        <dbReference type="ARBA" id="ARBA00022741"/>
    </source>
</evidence>
<dbReference type="EC" id="1.17.4.1" evidence="11"/>
<comment type="catalytic activity">
    <reaction evidence="10 11">
        <text>a 2'-deoxyribonucleoside 5'-diphosphate + [thioredoxin]-disulfide + H2O = a ribonucleoside 5'-diphosphate + [thioredoxin]-dithiol</text>
        <dbReference type="Rhea" id="RHEA:23252"/>
        <dbReference type="Rhea" id="RHEA-COMP:10698"/>
        <dbReference type="Rhea" id="RHEA-COMP:10700"/>
        <dbReference type="ChEBI" id="CHEBI:15377"/>
        <dbReference type="ChEBI" id="CHEBI:29950"/>
        <dbReference type="ChEBI" id="CHEBI:50058"/>
        <dbReference type="ChEBI" id="CHEBI:57930"/>
        <dbReference type="ChEBI" id="CHEBI:73316"/>
        <dbReference type="EC" id="1.17.4.1"/>
    </reaction>
</comment>
<keyword evidence="9 11" id="KW-0170">Cobalt</keyword>
<dbReference type="AlphaFoldDB" id="A0A0R0D9U7"/>
<dbReference type="Gene3D" id="3.20.70.20">
    <property type="match status" value="1"/>
</dbReference>
<dbReference type="FunFam" id="3.20.70.20:FF:000040">
    <property type="entry name" value="Vitamin B12-dependent ribonucleotide reductase"/>
    <property type="match status" value="1"/>
</dbReference>
<reference evidence="14 15" key="1">
    <citation type="submission" date="2015-05" db="EMBL/GenBank/DDBJ databases">
        <title>Genome sequencing and analysis of members of genus Stenotrophomonas.</title>
        <authorList>
            <person name="Patil P.P."/>
            <person name="Midha S."/>
            <person name="Patil P.B."/>
        </authorList>
    </citation>
    <scope>NUCLEOTIDE SEQUENCE [LARGE SCALE GENOMIC DNA]</scope>
    <source>
        <strain evidence="14 15">DSM 24757</strain>
    </source>
</reference>
<keyword evidence="7" id="KW-0215">Deoxyribonucleotide synthesis</keyword>
<organism evidence="14 15">
    <name type="scientific">Stenotrophomonas ginsengisoli</name>
    <dbReference type="NCBI Taxonomy" id="336566"/>
    <lineage>
        <taxon>Bacteria</taxon>
        <taxon>Pseudomonadati</taxon>
        <taxon>Pseudomonadota</taxon>
        <taxon>Gammaproteobacteria</taxon>
        <taxon>Lysobacterales</taxon>
        <taxon>Lysobacteraceae</taxon>
        <taxon>Stenotrophomonas</taxon>
    </lineage>
</organism>
<feature type="domain" description="Ribonucleotide reductase large subunit N-terminal" evidence="12">
    <location>
        <begin position="24"/>
        <end position="94"/>
    </location>
</feature>
<dbReference type="GO" id="GO:0071897">
    <property type="term" value="P:DNA biosynthetic process"/>
    <property type="evidence" value="ECO:0007669"/>
    <property type="project" value="UniProtKB-KW"/>
</dbReference>
<evidence type="ECO:0000256" key="1">
    <source>
        <dbReference type="ARBA" id="ARBA00001922"/>
    </source>
</evidence>
<keyword evidence="8" id="KW-1015">Disulfide bond</keyword>
<dbReference type="Pfam" id="PF00317">
    <property type="entry name" value="Ribonuc_red_lgN"/>
    <property type="match status" value="1"/>
</dbReference>
<comment type="caution">
    <text evidence="14">The sequence shown here is derived from an EMBL/GenBank/DDBJ whole genome shotgun (WGS) entry which is preliminary data.</text>
</comment>
<dbReference type="GO" id="GO:0005524">
    <property type="term" value="F:ATP binding"/>
    <property type="evidence" value="ECO:0007669"/>
    <property type="project" value="InterPro"/>
</dbReference>
<dbReference type="InterPro" id="IPR013509">
    <property type="entry name" value="RNR_lsu_N"/>
</dbReference>
<evidence type="ECO:0000256" key="8">
    <source>
        <dbReference type="ARBA" id="ARBA00023157"/>
    </source>
</evidence>
<evidence type="ECO:0000259" key="13">
    <source>
        <dbReference type="Pfam" id="PF02867"/>
    </source>
</evidence>
<evidence type="ECO:0000259" key="12">
    <source>
        <dbReference type="Pfam" id="PF00317"/>
    </source>
</evidence>
<evidence type="ECO:0000256" key="4">
    <source>
        <dbReference type="ARBA" id="ARBA00022634"/>
    </source>
</evidence>
<dbReference type="PANTHER" id="PTHR43371:SF1">
    <property type="entry name" value="RIBONUCLEOSIDE-DIPHOSPHATE REDUCTASE"/>
    <property type="match status" value="1"/>
</dbReference>
<dbReference type="Proteomes" id="UP000050956">
    <property type="component" value="Unassembled WGS sequence"/>
</dbReference>
<feature type="domain" description="Ribonucleotide reductase large subunit C-terminal" evidence="13">
    <location>
        <begin position="107"/>
        <end position="652"/>
    </location>
</feature>
<dbReference type="PATRIC" id="fig|336566.3.peg.2484"/>
<keyword evidence="4 11" id="KW-0237">DNA synthesis</keyword>
<dbReference type="CDD" id="cd02888">
    <property type="entry name" value="RNR_II_dimer"/>
    <property type="match status" value="1"/>
</dbReference>
<evidence type="ECO:0000313" key="14">
    <source>
        <dbReference type="EMBL" id="KRG74163.1"/>
    </source>
</evidence>
<dbReference type="InterPro" id="IPR000788">
    <property type="entry name" value="RNR_lg_C"/>
</dbReference>
<dbReference type="STRING" id="336566.ABB30_14545"/>
<dbReference type="InterPro" id="IPR050862">
    <property type="entry name" value="RdRp_reductase_class-2"/>
</dbReference>
<keyword evidence="3 11" id="KW-0846">Cobalamin</keyword>
<evidence type="ECO:0000256" key="9">
    <source>
        <dbReference type="ARBA" id="ARBA00023285"/>
    </source>
</evidence>
<protein>
    <recommendedName>
        <fullName evidence="11">Vitamin B12-dependent ribonucleotide reductase</fullName>
        <ecNumber evidence="11">1.17.4.1</ecNumber>
    </recommendedName>
</protein>
<sequence>MSKVQAVVDTTEVAVNQDIPMQPASMDIWDKKYRLKTKSGEVVDADIDGTYRRVARALAESEATAELRAHWEERFAWALRRGAIPAGRITSNAGALEHKPATSTINCTVSGTITDSMDGILEKVHEAGLTLKAGCGIGYEFSTLRPRGAFVAGAGAYTSGPMSFMDIYDKMCFTVSSAGGRRGAQMGTFDVTHPDVKDFIRAKREDGRLRQFNLSLLITDGFMEAVKNDAEWPLVFPVNTKEQATIDESVDNIVWRDWPTHTNYIVRDDGLVACKVYSHIRARHLWDMIMVSTYDYAEPGFILIDRVNEMNNNWWCENIRATNPCGEQPLPPYGACLLGSVNLTKFVRNAFTENASFDWDEYREVVRVFTRMLDNVVEVNGLPLEQQRIEIMRKRRHGMGFLGLGSTLTMLKMKYGSSESCEFTEAIAREMAIAGWETGLALAKEKGAAPIMDEVFEVTGEMLRKRPEMAADGYKVGDSIHGRVLHTRYSRYMQRIAAVAPELADELATHGARFTHHSSIAPTGTISLSLANNASNGIEPSFAHHYSRNVIVEGKKSKEKVDVYSFELLAYRELVNAKAMPFAAEADAQLPDYFIAADDISPKQHVDVQAAAQKWVDSSISKTANVPTDYPYEDFKDIYRYAHEQGLKGCTTFRFNPAAFQGVLVKEADLANTTYRFELEDGQVVEVNGNEQIEYDGEMHTAANLFDALKEGYYGKF</sequence>
<comment type="cofactor">
    <cofactor evidence="1 11">
        <name>adenosylcob(III)alamin</name>
        <dbReference type="ChEBI" id="CHEBI:18408"/>
    </cofactor>
</comment>
<comment type="function">
    <text evidence="11">Catalyzes the reduction of ribonucleotides to deoxyribonucleotides. May function to provide a pool of deoxyribonucleotide precursors for DNA repair during oxygen limitation and/or for immediate growth after restoration of oxygen.</text>
</comment>
<evidence type="ECO:0000256" key="11">
    <source>
        <dbReference type="RuleBase" id="RU364064"/>
    </source>
</evidence>
<proteinExistence type="inferred from homology"/>
<keyword evidence="6 11" id="KW-0560">Oxidoreductase</keyword>
<dbReference type="GO" id="GO:0009263">
    <property type="term" value="P:deoxyribonucleotide biosynthetic process"/>
    <property type="evidence" value="ECO:0007669"/>
    <property type="project" value="UniProtKB-KW"/>
</dbReference>
<dbReference type="NCBIfam" id="TIGR02504">
    <property type="entry name" value="NrdJ_Z"/>
    <property type="match status" value="1"/>
</dbReference>
<evidence type="ECO:0000256" key="7">
    <source>
        <dbReference type="ARBA" id="ARBA00023116"/>
    </source>
</evidence>
<dbReference type="Pfam" id="PF02867">
    <property type="entry name" value="Ribonuc_red_lgC"/>
    <property type="match status" value="1"/>
</dbReference>
<dbReference type="InterPro" id="IPR013344">
    <property type="entry name" value="RNR_NrdJ/NrdZ"/>
</dbReference>
<evidence type="ECO:0000256" key="6">
    <source>
        <dbReference type="ARBA" id="ARBA00023002"/>
    </source>
</evidence>
<dbReference type="PRINTS" id="PR01183">
    <property type="entry name" value="RIBORDTASEM1"/>
</dbReference>
<dbReference type="RefSeq" id="WP_057639030.1">
    <property type="nucleotide sequence ID" value="NZ_LDJM01000047.1"/>
</dbReference>
<evidence type="ECO:0000256" key="10">
    <source>
        <dbReference type="ARBA" id="ARBA00047754"/>
    </source>
</evidence>
<gene>
    <name evidence="14" type="ORF">ABB30_14545</name>
</gene>
<dbReference type="GO" id="GO:0031419">
    <property type="term" value="F:cobalamin binding"/>
    <property type="evidence" value="ECO:0007669"/>
    <property type="project" value="UniProtKB-KW"/>
</dbReference>
<dbReference type="GO" id="GO:0004748">
    <property type="term" value="F:ribonucleoside-diphosphate reductase activity, thioredoxin disulfide as acceptor"/>
    <property type="evidence" value="ECO:0007669"/>
    <property type="project" value="UniProtKB-EC"/>
</dbReference>
<dbReference type="PANTHER" id="PTHR43371">
    <property type="entry name" value="VITAMIN B12-DEPENDENT RIBONUCLEOTIDE REDUCTASE"/>
    <property type="match status" value="1"/>
</dbReference>
<evidence type="ECO:0000256" key="3">
    <source>
        <dbReference type="ARBA" id="ARBA00022628"/>
    </source>
</evidence>
<evidence type="ECO:0000256" key="2">
    <source>
        <dbReference type="ARBA" id="ARBA00007405"/>
    </source>
</evidence>